<feature type="region of interest" description="Disordered" evidence="1">
    <location>
        <begin position="380"/>
        <end position="412"/>
    </location>
</feature>
<gene>
    <name evidence="3" type="ORF">CM83_38128</name>
</gene>
<dbReference type="InterPro" id="IPR043502">
    <property type="entry name" value="DNA/RNA_pol_sf"/>
</dbReference>
<feature type="compositionally biased region" description="Low complexity" evidence="1">
    <location>
        <begin position="288"/>
        <end position="299"/>
    </location>
</feature>
<dbReference type="EMBL" id="GBHO01032608">
    <property type="protein sequence ID" value="JAG10996.1"/>
    <property type="molecule type" value="Transcribed_RNA"/>
</dbReference>
<dbReference type="GO" id="GO:0071897">
    <property type="term" value="P:DNA biosynthetic process"/>
    <property type="evidence" value="ECO:0007669"/>
    <property type="project" value="UniProtKB-ARBA"/>
</dbReference>
<feature type="domain" description="Reverse transcriptase" evidence="2">
    <location>
        <begin position="762"/>
        <end position="877"/>
    </location>
</feature>
<name>A0A0A9WU99_LYGHE</name>
<proteinExistence type="predicted"/>
<feature type="non-terminal residue" evidence="3">
    <location>
        <position position="944"/>
    </location>
</feature>
<sequence>DYSEVHSLDPPFPSSTDSAYLATVKAWYYEAMGYQETLHRRYSTTLTQDLASMRISSQPSHSSSNGPQRLFLPKIKIKPFSGDLSEWPAFKQLYCALIKEEASLSNAERFHFLTSYLEGAAYDTIKHIAVTENNFEQAWTALTKVYDDERKLACSYLEKFLSFKPSSGKPTAASLQQYLSNVSESIASLKNLKIPNLSDYLLCELALRSLDPITREDFEISIVGTTYPTFNALQTFVQNRCQVLRLTSSTTPSRTEPQQFSLSSVKPKSPHSYSPRGGNNSHALLTQSGSSTDPKGSSSNKLSSTMSPRSCFICKGTHIIRECERFLKATPHQRLDMLKQYPGCKNCFHPRHRTKECQSKYRCRHCDGLHNSSLHLSSSSNSSAVLGNQSSPTSSTNTASQSSAFTGSSTSSQKHGVLLGTVVASIKDVHGNLKSYRGILDIGSQFSFVTEQCAQDLGKSTRPFRGGITGVNESTLHQISGKISLTFLSKSSTLSLETDAIVVPSITPPLPQVALHSSIWQDYLSYNLSDPDFMKPGAISFLIGADLFSEVVTGAPIVIHRDGPRLIDTIFGYAVVRKYRDNSSHQSNKSVSLLSCDATSTLIEKFWEIEEPSINRTLSPEDEQCENHFVSTHRRTDDGRYVVSLPFKHQQPNIVPYTSKALSRLYSLENKLAKDPKLRKDYIEFMSEYQSLEHMSVATCEPAYVIPHHPVYKVDAEGNGKLRVVFDASFKTATGSLNDHLLTGPKLQADIGEIVLNFRRFNYVLTCDIVKMFRQILVEPADQRFQQIAWRKDPSEPVTFYQLETVTYGLRSSPFLAQRVLKQLVLDEGAMYPEAASAILHHTYVDDIATGCDSHEDLCHLRDQLIMLLEKGGFQLSKWNTNYPPLFQDSVLSAESVQLGPDEASTKLLGMEWNPALDTLSYKVDQPQLGFTKRIILSNIARLF</sequence>
<reference evidence="3" key="2">
    <citation type="submission" date="2014-07" db="EMBL/GenBank/DDBJ databases">
        <authorList>
            <person name="Hull J."/>
        </authorList>
    </citation>
    <scope>NUCLEOTIDE SEQUENCE</scope>
</reference>
<dbReference type="InterPro" id="IPR000477">
    <property type="entry name" value="RT_dom"/>
</dbReference>
<protein>
    <submittedName>
        <fullName evidence="3">Gag-Pro-Pol polyprotein</fullName>
    </submittedName>
</protein>
<dbReference type="Pfam" id="PF00078">
    <property type="entry name" value="RVT_1"/>
    <property type="match status" value="1"/>
</dbReference>
<evidence type="ECO:0000313" key="3">
    <source>
        <dbReference type="EMBL" id="JAG10996.1"/>
    </source>
</evidence>
<dbReference type="InterPro" id="IPR043128">
    <property type="entry name" value="Rev_trsase/Diguanyl_cyclase"/>
</dbReference>
<feature type="compositionally biased region" description="Polar residues" evidence="1">
    <location>
        <begin position="277"/>
        <end position="287"/>
    </location>
</feature>
<evidence type="ECO:0000256" key="1">
    <source>
        <dbReference type="SAM" id="MobiDB-lite"/>
    </source>
</evidence>
<reference evidence="3" key="1">
    <citation type="journal article" date="2014" name="PLoS ONE">
        <title>Transcriptome-Based Identification of ABC Transporters in the Western Tarnished Plant Bug Lygus hesperus.</title>
        <authorList>
            <person name="Hull J.J."/>
            <person name="Chaney K."/>
            <person name="Geib S.M."/>
            <person name="Fabrick J.A."/>
            <person name="Brent C.S."/>
            <person name="Walsh D."/>
            <person name="Lavine L.C."/>
        </authorList>
    </citation>
    <scope>NUCLEOTIDE SEQUENCE</scope>
</reference>
<evidence type="ECO:0000259" key="2">
    <source>
        <dbReference type="Pfam" id="PF00078"/>
    </source>
</evidence>
<dbReference type="PANTHER" id="PTHR47331:SF5">
    <property type="entry name" value="RIBONUCLEASE H"/>
    <property type="match status" value="1"/>
</dbReference>
<dbReference type="Gene3D" id="3.10.10.10">
    <property type="entry name" value="HIV Type 1 Reverse Transcriptase, subunit A, domain 1"/>
    <property type="match status" value="1"/>
</dbReference>
<feature type="non-terminal residue" evidence="3">
    <location>
        <position position="1"/>
    </location>
</feature>
<feature type="compositionally biased region" description="Polar residues" evidence="1">
    <location>
        <begin position="256"/>
        <end position="266"/>
    </location>
</feature>
<dbReference type="PANTHER" id="PTHR47331">
    <property type="entry name" value="PHD-TYPE DOMAIN-CONTAINING PROTEIN"/>
    <property type="match status" value="1"/>
</dbReference>
<dbReference type="Gene3D" id="3.30.70.270">
    <property type="match status" value="1"/>
</dbReference>
<dbReference type="Pfam" id="PF03564">
    <property type="entry name" value="DUF1759"/>
    <property type="match status" value="1"/>
</dbReference>
<dbReference type="AlphaFoldDB" id="A0A0A9WU99"/>
<dbReference type="SUPFAM" id="SSF56672">
    <property type="entry name" value="DNA/RNA polymerases"/>
    <property type="match status" value="1"/>
</dbReference>
<organism evidence="3">
    <name type="scientific">Lygus hesperus</name>
    <name type="common">Western plant bug</name>
    <dbReference type="NCBI Taxonomy" id="30085"/>
    <lineage>
        <taxon>Eukaryota</taxon>
        <taxon>Metazoa</taxon>
        <taxon>Ecdysozoa</taxon>
        <taxon>Arthropoda</taxon>
        <taxon>Hexapoda</taxon>
        <taxon>Insecta</taxon>
        <taxon>Pterygota</taxon>
        <taxon>Neoptera</taxon>
        <taxon>Paraneoptera</taxon>
        <taxon>Hemiptera</taxon>
        <taxon>Heteroptera</taxon>
        <taxon>Panheteroptera</taxon>
        <taxon>Cimicomorpha</taxon>
        <taxon>Miridae</taxon>
        <taxon>Mirini</taxon>
        <taxon>Lygus</taxon>
    </lineage>
</organism>
<dbReference type="InterPro" id="IPR005312">
    <property type="entry name" value="DUF1759"/>
</dbReference>
<accession>A0A0A9WU99</accession>
<feature type="region of interest" description="Disordered" evidence="1">
    <location>
        <begin position="248"/>
        <end position="306"/>
    </location>
</feature>